<evidence type="ECO:0000313" key="2">
    <source>
        <dbReference type="Proteomes" id="UP001157502"/>
    </source>
</evidence>
<keyword evidence="2" id="KW-1185">Reference proteome</keyword>
<dbReference type="Proteomes" id="UP001157502">
    <property type="component" value="Chromosome 32"/>
</dbReference>
<name>A0ACC2F7V2_DALPE</name>
<protein>
    <submittedName>
        <fullName evidence="1">Uncharacterized protein</fullName>
    </submittedName>
</protein>
<proteinExistence type="predicted"/>
<accession>A0ACC2F7V2</accession>
<organism evidence="1 2">
    <name type="scientific">Dallia pectoralis</name>
    <name type="common">Alaska blackfish</name>
    <dbReference type="NCBI Taxonomy" id="75939"/>
    <lineage>
        <taxon>Eukaryota</taxon>
        <taxon>Metazoa</taxon>
        <taxon>Chordata</taxon>
        <taxon>Craniata</taxon>
        <taxon>Vertebrata</taxon>
        <taxon>Euteleostomi</taxon>
        <taxon>Actinopterygii</taxon>
        <taxon>Neopterygii</taxon>
        <taxon>Teleostei</taxon>
        <taxon>Protacanthopterygii</taxon>
        <taxon>Esociformes</taxon>
        <taxon>Umbridae</taxon>
        <taxon>Dallia</taxon>
    </lineage>
</organism>
<reference evidence="1" key="1">
    <citation type="submission" date="2021-05" db="EMBL/GenBank/DDBJ databases">
        <authorList>
            <person name="Pan Q."/>
            <person name="Jouanno E."/>
            <person name="Zahm M."/>
            <person name="Klopp C."/>
            <person name="Cabau C."/>
            <person name="Louis A."/>
            <person name="Berthelot C."/>
            <person name="Parey E."/>
            <person name="Roest Crollius H."/>
            <person name="Montfort J."/>
            <person name="Robinson-Rechavi M."/>
            <person name="Bouchez O."/>
            <person name="Lampietro C."/>
            <person name="Lopez Roques C."/>
            <person name="Donnadieu C."/>
            <person name="Postlethwait J."/>
            <person name="Bobe J."/>
            <person name="Dillon D."/>
            <person name="Chandos A."/>
            <person name="von Hippel F."/>
            <person name="Guiguen Y."/>
        </authorList>
    </citation>
    <scope>NUCLEOTIDE SEQUENCE</scope>
    <source>
        <strain evidence="1">YG-Jan2019</strain>
    </source>
</reference>
<gene>
    <name evidence="1" type="ORF">DPEC_G00326110</name>
</gene>
<sequence length="358" mass="39481">MALSVRKSPAPWFVETDSISLRHNYTKVLLTMATVMARSRSRQAFFQSDLQCDSLIGQMNTSTGNASVPNSNLTDTNMARFYLLGAVHIVNLLLGFPSNCCVVWVITTGGIVKITSEFLSLNLSMSDIIYSLSTGCLMIIYAVQPDKPMFTAISFFIGLIVTCRSLFHCCISVECYLAVLRPVLFLEFKPLKYRAACSAAVWALGLGSCCVCMNVDINSRVFFYYLIGQCTFYFGLVLFTSVSVLRALKRPGPGEGGAGGGRDKGRRSREAKGKDGTNNPMKRKAFNTVMVTVTTIVGTYIPLWIMAPFILYVTIDLPFAMCYSFAIVCGLVKPFMYLHRAGKLPRIPVFTGNDKRSG</sequence>
<comment type="caution">
    <text evidence="1">The sequence shown here is derived from an EMBL/GenBank/DDBJ whole genome shotgun (WGS) entry which is preliminary data.</text>
</comment>
<dbReference type="EMBL" id="CM055759">
    <property type="protein sequence ID" value="KAJ7987402.1"/>
    <property type="molecule type" value="Genomic_DNA"/>
</dbReference>
<evidence type="ECO:0000313" key="1">
    <source>
        <dbReference type="EMBL" id="KAJ7987402.1"/>
    </source>
</evidence>